<accession>A0A176VUX3</accession>
<dbReference type="InterPro" id="IPR058210">
    <property type="entry name" value="SACS/Nov_dom"/>
</dbReference>
<dbReference type="EMBL" id="LVLJ01002675">
    <property type="protein sequence ID" value="OAE24092.1"/>
    <property type="molecule type" value="Genomic_DNA"/>
</dbReference>
<keyword evidence="3" id="KW-1185">Reference proteome</keyword>
<dbReference type="Pfam" id="PF25794">
    <property type="entry name" value="SACS"/>
    <property type="match status" value="1"/>
</dbReference>
<comment type="caution">
    <text evidence="2">The sequence shown here is derived from an EMBL/GenBank/DDBJ whole genome shotgun (WGS) entry which is preliminary data.</text>
</comment>
<dbReference type="Proteomes" id="UP000077202">
    <property type="component" value="Unassembled WGS sequence"/>
</dbReference>
<dbReference type="InterPro" id="IPR052957">
    <property type="entry name" value="Auxin_embryo_med"/>
</dbReference>
<dbReference type="PANTHER" id="PTHR32387">
    <property type="entry name" value="WU:FJ29H11"/>
    <property type="match status" value="1"/>
</dbReference>
<sequence length="1305" mass="147743">MASSQKAFIETIRKEKFSIGADRPNPLAESLHQAIKCLSAELYQKDIHFISELIQNAEDNSYAAGVEPQLDMLLTADDITGVGAPATLILCNNERGFEERHIAALCSIGQSTKKGQRNEGYIGEKGIGFKSVFLVTSTPYIISNGFRIRFSDSGVESNGSMAEIGYIVPEWVERPTDETLRPYSHQFGCRPSTVIVLPLKPDKISSVKAELKSFSAETILFLRRITCIRIRHMDGELVTMRRSDSSRKKVEKPAADMFWTQLSLVRSPGNTKESCDYFVWEQRFPVTSSVDQRLEVTSWALTLAFPAQQRIACSSHGDIFAFLPSQVRSGLPFVINADFLLVSSRETLRYDSPWNKGILGCVATAFCAAMECLLRESASASGTGNSRTIAVHQVYKFVPVDKCPIPQLEEVRSSIVSRLQRMEIVLAAANVGSNFVKGSFFHPSKCRQISSTLREILVKASLDETISKCVSRSSWVAVDALVQSNHKEQLRQLQVPQLSDQELLEILDDSNWLLRISEQLYLEVLDIVSSLTDRVGLDRTRYLTIVKYEGERGAVGLFSLRQITEENIIMYMSPPDCGDYLSPWMLKFNPYIKYRFMPQQLVKAMKEARNKAGVAWLKDVAKVQEIDVKAFAKGLVDRSNSTPPMPHEKEYILLVWEFIYSSIQAGVLNKASVPPPSGSRGFAIVDESGLVKRNYTREDYNYDLRKSMVLLPASCSEWPLLLSDRAWPSDPRSRIRMSEEYINVCLAYSENRSRDLVVLKTFFSDTFGARDLPYLPLVDEPFPGLEDLSSAQSLLLFRWLENHLGSFDSCNKFWSSFMTTAWVHTDEHGLQLPKNCLMPHVDLLRLLDRSEVPYVSVSFYGDVNPFSRVLCKLGVLKEPESACTAVFKQIRRLIKECSAGLRSVDRSLVEKYYHILNGFCWKPTTSQFRKMKIYIPAGGVASDGPASWRSPEDCILVDKNQLFKGVLPSLGEIYSSKLLLFFEKTLGVPRNVHFSRYYDLWIRWYEDGMHYSVGNCAKLWEKIATCWKMCDATVKEKFKVKAMILTATGKELQYTTPAAAFIPDDLTRRKLFMVHTNTPAFVWYPAGSSAYEAELNDVYTFLGVRRLSECIKTDVEMDPGKLCICKLTKDPMFVTSGLLVAILGFISRTKYGLSSRGRQAVLQPLLETVEKEIFYTFPISYTIRSDVSSATTTVEQQLLGFWDQSVLYRVQDRELLADATVRREMQTQVLETMCSKILPDSPSIACSLVNFLKTLVECRFDEAAVEHELQRKNLKLYNEDFEFLRDGPNASLRPQSEGFRSLILM</sequence>
<evidence type="ECO:0000313" key="2">
    <source>
        <dbReference type="EMBL" id="OAE24092.1"/>
    </source>
</evidence>
<proteinExistence type="predicted"/>
<name>A0A176VUX3_MARPO</name>
<feature type="domain" description="Sacsin/Nov" evidence="1">
    <location>
        <begin position="42"/>
        <end position="145"/>
    </location>
</feature>
<organism evidence="2 3">
    <name type="scientific">Marchantia polymorpha subsp. ruderalis</name>
    <dbReference type="NCBI Taxonomy" id="1480154"/>
    <lineage>
        <taxon>Eukaryota</taxon>
        <taxon>Viridiplantae</taxon>
        <taxon>Streptophyta</taxon>
        <taxon>Embryophyta</taxon>
        <taxon>Marchantiophyta</taxon>
        <taxon>Marchantiopsida</taxon>
        <taxon>Marchantiidae</taxon>
        <taxon>Marchantiales</taxon>
        <taxon>Marchantiaceae</taxon>
        <taxon>Marchantia</taxon>
    </lineage>
</organism>
<dbReference type="NCBIfam" id="NF047352">
    <property type="entry name" value="P_loop_sacsin"/>
    <property type="match status" value="1"/>
</dbReference>
<dbReference type="Gene3D" id="3.30.565.10">
    <property type="entry name" value="Histidine kinase-like ATPase, C-terminal domain"/>
    <property type="match status" value="1"/>
</dbReference>
<gene>
    <name evidence="2" type="ORF">AXG93_2752s1060</name>
</gene>
<evidence type="ECO:0000313" key="3">
    <source>
        <dbReference type="Proteomes" id="UP000077202"/>
    </source>
</evidence>
<evidence type="ECO:0000259" key="1">
    <source>
        <dbReference type="Pfam" id="PF25794"/>
    </source>
</evidence>
<protein>
    <recommendedName>
        <fullName evidence="1">Sacsin/Nov domain-containing protein</fullName>
    </recommendedName>
</protein>
<reference evidence="2" key="1">
    <citation type="submission" date="2016-03" db="EMBL/GenBank/DDBJ databases">
        <title>Mechanisms controlling the formation of the plant cell surface in tip-growing cells are functionally conserved among land plants.</title>
        <authorList>
            <person name="Honkanen S."/>
            <person name="Jones V.A."/>
            <person name="Morieri G."/>
            <person name="Champion C."/>
            <person name="Hetherington A.J."/>
            <person name="Kelly S."/>
            <person name="Saint-Marcoux D."/>
            <person name="Proust H."/>
            <person name="Prescott H."/>
            <person name="Dolan L."/>
        </authorList>
    </citation>
    <scope>NUCLEOTIDE SEQUENCE [LARGE SCALE GENOMIC DNA]</scope>
    <source>
        <tissue evidence="2">Whole gametophyte</tissue>
    </source>
</reference>
<dbReference type="SUPFAM" id="SSF55874">
    <property type="entry name" value="ATPase domain of HSP90 chaperone/DNA topoisomerase II/histidine kinase"/>
    <property type="match status" value="1"/>
</dbReference>
<dbReference type="InterPro" id="IPR036890">
    <property type="entry name" value="HATPase_C_sf"/>
</dbReference>
<dbReference type="PANTHER" id="PTHR32387:SF3">
    <property type="entry name" value="ATP_DNA BINDING PROTEIN"/>
    <property type="match status" value="1"/>
</dbReference>